<dbReference type="OrthoDB" id="3181812at2"/>
<dbReference type="PROSITE" id="PS50931">
    <property type="entry name" value="HTH_LYSR"/>
    <property type="match status" value="1"/>
</dbReference>
<dbReference type="EMBL" id="AM420293">
    <property type="protein sequence ID" value="CAM03263.1"/>
    <property type="molecule type" value="Genomic_DNA"/>
</dbReference>
<dbReference type="RefSeq" id="WP_011874209.1">
    <property type="nucleotide sequence ID" value="NC_009142.1"/>
</dbReference>
<gene>
    <name evidence="6" type="ordered locus">SACE_3992</name>
</gene>
<dbReference type="eggNOG" id="COG0583">
    <property type="taxonomic scope" value="Bacteria"/>
</dbReference>
<comment type="similarity">
    <text evidence="1">Belongs to the LysR transcriptional regulatory family.</text>
</comment>
<dbReference type="PANTHER" id="PTHR30346:SF28">
    <property type="entry name" value="HTH-TYPE TRANSCRIPTIONAL REGULATOR CYNR"/>
    <property type="match status" value="1"/>
</dbReference>
<evidence type="ECO:0000313" key="6">
    <source>
        <dbReference type="EMBL" id="CAM03263.1"/>
    </source>
</evidence>
<reference evidence="6 7" key="1">
    <citation type="journal article" date="2007" name="Nat. Biotechnol.">
        <title>Complete genome sequence of the erythromycin-producing bacterium Saccharopolyspora erythraea NRRL23338.</title>
        <authorList>
            <person name="Oliynyk M."/>
            <person name="Samborskyy M."/>
            <person name="Lester J.B."/>
            <person name="Mironenko T."/>
            <person name="Scott N."/>
            <person name="Dickens S."/>
            <person name="Haydock S.F."/>
            <person name="Leadlay P.F."/>
        </authorList>
    </citation>
    <scope>NUCLEOTIDE SEQUENCE [LARGE SCALE GENOMIC DNA]</scope>
    <source>
        <strain evidence="7">ATCC 11635 / DSM 40517 / JCM 4748 / NBRC 13426 / NCIMB 8594 / NRRL 2338</strain>
    </source>
</reference>
<dbReference type="SUPFAM" id="SSF46785">
    <property type="entry name" value="Winged helix' DNA-binding domain"/>
    <property type="match status" value="1"/>
</dbReference>
<keyword evidence="7" id="KW-1185">Reference proteome</keyword>
<evidence type="ECO:0000256" key="3">
    <source>
        <dbReference type="ARBA" id="ARBA00023125"/>
    </source>
</evidence>
<dbReference type="InterPro" id="IPR000847">
    <property type="entry name" value="LysR_HTH_N"/>
</dbReference>
<organism evidence="6 7">
    <name type="scientific">Saccharopolyspora erythraea (strain ATCC 11635 / DSM 40517 / JCM 4748 / NBRC 13426 / NCIMB 8594 / NRRL 2338)</name>
    <dbReference type="NCBI Taxonomy" id="405948"/>
    <lineage>
        <taxon>Bacteria</taxon>
        <taxon>Bacillati</taxon>
        <taxon>Actinomycetota</taxon>
        <taxon>Actinomycetes</taxon>
        <taxon>Pseudonocardiales</taxon>
        <taxon>Pseudonocardiaceae</taxon>
        <taxon>Saccharopolyspora</taxon>
    </lineage>
</organism>
<dbReference type="KEGG" id="sen:SACE_3992"/>
<accession>A4FGT8</accession>
<evidence type="ECO:0000256" key="2">
    <source>
        <dbReference type="ARBA" id="ARBA00023015"/>
    </source>
</evidence>
<dbReference type="Proteomes" id="UP000006728">
    <property type="component" value="Chromosome"/>
</dbReference>
<dbReference type="CDD" id="cd05466">
    <property type="entry name" value="PBP2_LTTR_substrate"/>
    <property type="match status" value="1"/>
</dbReference>
<dbReference type="InterPro" id="IPR036388">
    <property type="entry name" value="WH-like_DNA-bd_sf"/>
</dbReference>
<dbReference type="InterPro" id="IPR036390">
    <property type="entry name" value="WH_DNA-bd_sf"/>
</dbReference>
<dbReference type="AlphaFoldDB" id="A4FGT8"/>
<dbReference type="HOGENOM" id="CLU_039613_6_4_11"/>
<dbReference type="STRING" id="405948.SACE_3992"/>
<evidence type="ECO:0000256" key="1">
    <source>
        <dbReference type="ARBA" id="ARBA00009437"/>
    </source>
</evidence>
<dbReference type="Pfam" id="PF03466">
    <property type="entry name" value="LysR_substrate"/>
    <property type="match status" value="1"/>
</dbReference>
<evidence type="ECO:0000256" key="4">
    <source>
        <dbReference type="ARBA" id="ARBA00023163"/>
    </source>
</evidence>
<dbReference type="InterPro" id="IPR005119">
    <property type="entry name" value="LysR_subst-bd"/>
</dbReference>
<dbReference type="GO" id="GO:0003700">
    <property type="term" value="F:DNA-binding transcription factor activity"/>
    <property type="evidence" value="ECO:0007669"/>
    <property type="project" value="InterPro"/>
</dbReference>
<proteinExistence type="inferred from homology"/>
<dbReference type="Gene3D" id="1.10.10.10">
    <property type="entry name" value="Winged helix-like DNA-binding domain superfamily/Winged helix DNA-binding domain"/>
    <property type="match status" value="1"/>
</dbReference>
<evidence type="ECO:0000313" key="7">
    <source>
        <dbReference type="Proteomes" id="UP000006728"/>
    </source>
</evidence>
<dbReference type="Pfam" id="PF00126">
    <property type="entry name" value="HTH_1"/>
    <property type="match status" value="1"/>
</dbReference>
<keyword evidence="2" id="KW-0805">Transcription regulation</keyword>
<evidence type="ECO:0000259" key="5">
    <source>
        <dbReference type="PROSITE" id="PS50931"/>
    </source>
</evidence>
<dbReference type="Gene3D" id="3.40.190.290">
    <property type="match status" value="1"/>
</dbReference>
<dbReference type="GO" id="GO:0032993">
    <property type="term" value="C:protein-DNA complex"/>
    <property type="evidence" value="ECO:0007669"/>
    <property type="project" value="TreeGrafter"/>
</dbReference>
<feature type="domain" description="HTH lysR-type" evidence="5">
    <location>
        <begin position="1"/>
        <end position="58"/>
    </location>
</feature>
<dbReference type="GO" id="GO:0003677">
    <property type="term" value="F:DNA binding"/>
    <property type="evidence" value="ECO:0007669"/>
    <property type="project" value="UniProtKB-KW"/>
</dbReference>
<keyword evidence="4" id="KW-0804">Transcription</keyword>
<dbReference type="SUPFAM" id="SSF53850">
    <property type="entry name" value="Periplasmic binding protein-like II"/>
    <property type="match status" value="1"/>
</dbReference>
<dbReference type="FunFam" id="1.10.10.10:FF:000001">
    <property type="entry name" value="LysR family transcriptional regulator"/>
    <property type="match status" value="1"/>
</dbReference>
<dbReference type="PRINTS" id="PR00039">
    <property type="entry name" value="HTHLYSR"/>
</dbReference>
<name>A4FGT8_SACEN</name>
<sequence>MELHQVEYFLAVVDHGGINAAAVALQLAQPTVSQAIRTLERELGAQLFHRAGRGMVLTSAGAAFVGPARQILRDVVTAEGALVDADGLPRGRLDVYAAPALAVDPVAHLVGAYRQRYPNVSVRLGDFSDEDACAALIREGHCELVICHLPVSSGGLEVRELGSREYWLVFPPGVDAPEQDPLPLAELPDVPLVAVPRGASQRTHIERALSAAGRRTRASAVVQHREALVPFVLAGVGATMLQRSVAERAAARGAVVRAVDPPLNRAYGLVYDPALLSPAGRAFLELAGRG</sequence>
<keyword evidence="3" id="KW-0238">DNA-binding</keyword>
<protein>
    <submittedName>
        <fullName evidence="6">Transcriptional regulator, LysR family</fullName>
    </submittedName>
</protein>
<dbReference type="PANTHER" id="PTHR30346">
    <property type="entry name" value="TRANSCRIPTIONAL DUAL REGULATOR HCAR-RELATED"/>
    <property type="match status" value="1"/>
</dbReference>